<dbReference type="RefSeq" id="WP_184134485.1">
    <property type="nucleotide sequence ID" value="NZ_JACHKT010000017.1"/>
</dbReference>
<accession>A0A841ES30</accession>
<reference evidence="1 2" key="1">
    <citation type="submission" date="2020-08" db="EMBL/GenBank/DDBJ databases">
        <title>Functional genomics of gut bacteria from endangered species of beetles.</title>
        <authorList>
            <person name="Carlos-Shanley C."/>
        </authorList>
    </citation>
    <scope>NUCLEOTIDE SEQUENCE [LARGE SCALE GENOMIC DNA]</scope>
    <source>
        <strain evidence="1 2">S00070</strain>
    </source>
</reference>
<name>A0A841ES30_9BACT</name>
<comment type="caution">
    <text evidence="1">The sequence shown here is derived from an EMBL/GenBank/DDBJ whole genome shotgun (WGS) entry which is preliminary data.</text>
</comment>
<evidence type="ECO:0000313" key="1">
    <source>
        <dbReference type="EMBL" id="MBB6003833.1"/>
    </source>
</evidence>
<dbReference type="Proteomes" id="UP000524404">
    <property type="component" value="Unassembled WGS sequence"/>
</dbReference>
<protein>
    <submittedName>
        <fullName evidence="1">Uncharacterized protein</fullName>
    </submittedName>
</protein>
<organism evidence="1 2">
    <name type="scientific">Arcicella rosea</name>
    <dbReference type="NCBI Taxonomy" id="502909"/>
    <lineage>
        <taxon>Bacteria</taxon>
        <taxon>Pseudomonadati</taxon>
        <taxon>Bacteroidota</taxon>
        <taxon>Cytophagia</taxon>
        <taxon>Cytophagales</taxon>
        <taxon>Flectobacillaceae</taxon>
        <taxon>Arcicella</taxon>
    </lineage>
</organism>
<sequence length="94" mass="10967">MISQSNYIQQSSNIPFNALPPVLKDFDKVYRSNFKEANDDPSLTFVISLYYQKLNEYVAKTQVQAPKAENSAAKQKYKYRLRLQLQEEARMALK</sequence>
<gene>
    <name evidence="1" type="ORF">HNP25_002492</name>
</gene>
<keyword evidence="2" id="KW-1185">Reference proteome</keyword>
<dbReference type="EMBL" id="JACHKT010000017">
    <property type="protein sequence ID" value="MBB6003833.1"/>
    <property type="molecule type" value="Genomic_DNA"/>
</dbReference>
<proteinExistence type="predicted"/>
<dbReference type="AlphaFoldDB" id="A0A841ES30"/>
<evidence type="ECO:0000313" key="2">
    <source>
        <dbReference type="Proteomes" id="UP000524404"/>
    </source>
</evidence>